<dbReference type="SUPFAM" id="SSF52374">
    <property type="entry name" value="Nucleotidylyl transferase"/>
    <property type="match status" value="1"/>
</dbReference>
<dbReference type="InterPro" id="IPR001980">
    <property type="entry name" value="PPAT"/>
</dbReference>
<keyword evidence="1 9" id="KW-0963">Cytoplasm</keyword>
<dbReference type="Pfam" id="PF01467">
    <property type="entry name" value="CTP_transf_like"/>
    <property type="match status" value="1"/>
</dbReference>
<dbReference type="PANTHER" id="PTHR21342">
    <property type="entry name" value="PHOSPHOPANTETHEINE ADENYLYLTRANSFERASE"/>
    <property type="match status" value="1"/>
</dbReference>
<evidence type="ECO:0000256" key="5">
    <source>
        <dbReference type="ARBA" id="ARBA00022840"/>
    </source>
</evidence>
<dbReference type="InterPro" id="IPR014729">
    <property type="entry name" value="Rossmann-like_a/b/a_fold"/>
</dbReference>
<comment type="pathway">
    <text evidence="9">Cofactor biosynthesis; coenzyme A biosynthesis; CoA from (R)-pantothenate: step 4/5.</text>
</comment>
<feature type="site" description="Transition state stabilizer" evidence="9">
    <location>
        <position position="17"/>
    </location>
</feature>
<organism evidence="11 12">
    <name type="scientific">Candidatus Gallacutalibacter pullicola</name>
    <dbReference type="NCBI Taxonomy" id="2840830"/>
    <lineage>
        <taxon>Bacteria</taxon>
        <taxon>Bacillati</taxon>
        <taxon>Bacillota</taxon>
        <taxon>Clostridia</taxon>
        <taxon>Eubacteriales</taxon>
        <taxon>Candidatus Gallacutalibacter</taxon>
    </lineage>
</organism>
<keyword evidence="3 9" id="KW-0548">Nucleotidyltransferase</keyword>
<evidence type="ECO:0000256" key="9">
    <source>
        <dbReference type="HAMAP-Rule" id="MF_00151"/>
    </source>
</evidence>
<reference evidence="11" key="1">
    <citation type="submission" date="2020-10" db="EMBL/GenBank/DDBJ databases">
        <authorList>
            <person name="Gilroy R."/>
        </authorList>
    </citation>
    <scope>NUCLEOTIDE SEQUENCE</scope>
    <source>
        <strain evidence="11">ChiSjej1B19-7085</strain>
    </source>
</reference>
<feature type="binding site" evidence="9">
    <location>
        <position position="98"/>
    </location>
    <ligand>
        <name>ATP</name>
        <dbReference type="ChEBI" id="CHEBI:30616"/>
    </ligand>
</feature>
<feature type="binding site" evidence="9">
    <location>
        <position position="9"/>
    </location>
    <ligand>
        <name>substrate</name>
    </ligand>
</feature>
<dbReference type="AlphaFoldDB" id="A0A9D1DQ87"/>
<dbReference type="Gene3D" id="3.40.50.620">
    <property type="entry name" value="HUPs"/>
    <property type="match status" value="1"/>
</dbReference>
<feature type="binding site" evidence="9">
    <location>
        <position position="73"/>
    </location>
    <ligand>
        <name>substrate</name>
    </ligand>
</feature>
<comment type="function">
    <text evidence="9">Reversibly transfers an adenylyl group from ATP to 4'-phosphopantetheine, yielding dephospho-CoA (dPCoA) and pyrophosphate.</text>
</comment>
<dbReference type="EMBL" id="DVHF01000050">
    <property type="protein sequence ID" value="HIR56869.1"/>
    <property type="molecule type" value="Genomic_DNA"/>
</dbReference>
<evidence type="ECO:0000256" key="3">
    <source>
        <dbReference type="ARBA" id="ARBA00022695"/>
    </source>
</evidence>
<dbReference type="NCBIfam" id="TIGR01510">
    <property type="entry name" value="coaD_prev_kdtB"/>
    <property type="match status" value="1"/>
</dbReference>
<dbReference type="CDD" id="cd02163">
    <property type="entry name" value="PPAT"/>
    <property type="match status" value="1"/>
</dbReference>
<evidence type="ECO:0000256" key="6">
    <source>
        <dbReference type="ARBA" id="ARBA00022842"/>
    </source>
</evidence>
<keyword evidence="7 9" id="KW-0173">Coenzyme A biosynthesis</keyword>
<feature type="binding site" evidence="9">
    <location>
        <begin position="123"/>
        <end position="129"/>
    </location>
    <ligand>
        <name>ATP</name>
        <dbReference type="ChEBI" id="CHEBI:30616"/>
    </ligand>
</feature>
<dbReference type="HAMAP" id="MF_00151">
    <property type="entry name" value="PPAT_bact"/>
    <property type="match status" value="1"/>
</dbReference>
<dbReference type="NCBIfam" id="TIGR00125">
    <property type="entry name" value="cyt_tran_rel"/>
    <property type="match status" value="1"/>
</dbReference>
<dbReference type="GO" id="GO:0015937">
    <property type="term" value="P:coenzyme A biosynthetic process"/>
    <property type="evidence" value="ECO:0007669"/>
    <property type="project" value="UniProtKB-UniRule"/>
</dbReference>
<comment type="subunit">
    <text evidence="9">Homohexamer.</text>
</comment>
<dbReference type="InterPro" id="IPR004821">
    <property type="entry name" value="Cyt_trans-like"/>
</dbReference>
<dbReference type="GO" id="GO:0005737">
    <property type="term" value="C:cytoplasm"/>
    <property type="evidence" value="ECO:0007669"/>
    <property type="project" value="UniProtKB-SubCell"/>
</dbReference>
<comment type="cofactor">
    <cofactor evidence="9">
        <name>Mg(2+)</name>
        <dbReference type="ChEBI" id="CHEBI:18420"/>
    </cofactor>
</comment>
<evidence type="ECO:0000313" key="11">
    <source>
        <dbReference type="EMBL" id="HIR56869.1"/>
    </source>
</evidence>
<feature type="binding site" evidence="9">
    <location>
        <begin position="9"/>
        <end position="10"/>
    </location>
    <ligand>
        <name>ATP</name>
        <dbReference type="ChEBI" id="CHEBI:30616"/>
    </ligand>
</feature>
<protein>
    <recommendedName>
        <fullName evidence="9">Phosphopantetheine adenylyltransferase</fullName>
        <ecNumber evidence="9">2.7.7.3</ecNumber>
    </recommendedName>
    <alternativeName>
        <fullName evidence="9">Dephospho-CoA pyrophosphorylase</fullName>
    </alternativeName>
    <alternativeName>
        <fullName evidence="9">Pantetheine-phosphate adenylyltransferase</fullName>
        <shortName evidence="9">PPAT</shortName>
    </alternativeName>
</protein>
<feature type="domain" description="Cytidyltransferase-like" evidence="10">
    <location>
        <begin position="5"/>
        <end position="133"/>
    </location>
</feature>
<reference evidence="11" key="2">
    <citation type="journal article" date="2021" name="PeerJ">
        <title>Extensive microbial diversity within the chicken gut microbiome revealed by metagenomics and culture.</title>
        <authorList>
            <person name="Gilroy R."/>
            <person name="Ravi A."/>
            <person name="Getino M."/>
            <person name="Pursley I."/>
            <person name="Horton D.L."/>
            <person name="Alikhan N.F."/>
            <person name="Baker D."/>
            <person name="Gharbi K."/>
            <person name="Hall N."/>
            <person name="Watson M."/>
            <person name="Adriaenssens E.M."/>
            <person name="Foster-Nyarko E."/>
            <person name="Jarju S."/>
            <person name="Secka A."/>
            <person name="Antonio M."/>
            <person name="Oren A."/>
            <person name="Chaudhuri R.R."/>
            <person name="La Ragione R."/>
            <person name="Hildebrand F."/>
            <person name="Pallen M.J."/>
        </authorList>
    </citation>
    <scope>NUCLEOTIDE SEQUENCE</scope>
    <source>
        <strain evidence="11">ChiSjej1B19-7085</strain>
    </source>
</reference>
<feature type="binding site" evidence="9">
    <location>
        <begin position="88"/>
        <end position="90"/>
    </location>
    <ligand>
        <name>ATP</name>
        <dbReference type="ChEBI" id="CHEBI:30616"/>
    </ligand>
</feature>
<comment type="subcellular location">
    <subcellularLocation>
        <location evidence="9">Cytoplasm</location>
    </subcellularLocation>
</comment>
<evidence type="ECO:0000256" key="8">
    <source>
        <dbReference type="ARBA" id="ARBA00029346"/>
    </source>
</evidence>
<dbReference type="PANTHER" id="PTHR21342:SF1">
    <property type="entry name" value="PHOSPHOPANTETHEINE ADENYLYLTRANSFERASE"/>
    <property type="match status" value="1"/>
</dbReference>
<feature type="binding site" evidence="9">
    <location>
        <position position="87"/>
    </location>
    <ligand>
        <name>substrate</name>
    </ligand>
</feature>
<comment type="catalytic activity">
    <reaction evidence="8 9">
        <text>(R)-4'-phosphopantetheine + ATP + H(+) = 3'-dephospho-CoA + diphosphate</text>
        <dbReference type="Rhea" id="RHEA:19801"/>
        <dbReference type="ChEBI" id="CHEBI:15378"/>
        <dbReference type="ChEBI" id="CHEBI:30616"/>
        <dbReference type="ChEBI" id="CHEBI:33019"/>
        <dbReference type="ChEBI" id="CHEBI:57328"/>
        <dbReference type="ChEBI" id="CHEBI:61723"/>
        <dbReference type="EC" id="2.7.7.3"/>
    </reaction>
</comment>
<keyword evidence="2 9" id="KW-0808">Transferase</keyword>
<keyword evidence="4 9" id="KW-0547">Nucleotide-binding</keyword>
<proteinExistence type="inferred from homology"/>
<dbReference type="GO" id="GO:0005524">
    <property type="term" value="F:ATP binding"/>
    <property type="evidence" value="ECO:0007669"/>
    <property type="project" value="UniProtKB-KW"/>
</dbReference>
<evidence type="ECO:0000256" key="1">
    <source>
        <dbReference type="ARBA" id="ARBA00022490"/>
    </source>
</evidence>
<gene>
    <name evidence="9 11" type="primary">coaD</name>
    <name evidence="11" type="ORF">IAA54_04310</name>
</gene>
<dbReference type="GO" id="GO:0004595">
    <property type="term" value="F:pantetheine-phosphate adenylyltransferase activity"/>
    <property type="evidence" value="ECO:0007669"/>
    <property type="project" value="UniProtKB-UniRule"/>
</dbReference>
<comment type="caution">
    <text evidence="11">The sequence shown here is derived from an EMBL/GenBank/DDBJ whole genome shotgun (WGS) entry which is preliminary data.</text>
</comment>
<dbReference type="EC" id="2.7.7.3" evidence="9"/>
<comment type="similarity">
    <text evidence="9">Belongs to the bacterial CoaD family.</text>
</comment>
<evidence type="ECO:0000256" key="4">
    <source>
        <dbReference type="ARBA" id="ARBA00022741"/>
    </source>
</evidence>
<keyword evidence="6 9" id="KW-0460">Magnesium</keyword>
<evidence type="ECO:0000313" key="12">
    <source>
        <dbReference type="Proteomes" id="UP000886785"/>
    </source>
</evidence>
<name>A0A9D1DQ87_9FIRM</name>
<feature type="binding site" evidence="9">
    <location>
        <position position="41"/>
    </location>
    <ligand>
        <name>substrate</name>
    </ligand>
</feature>
<sequence>MRIAICPGSFDPVTLGHLDIINRARKLFDHVIVAVLINPAKHTSFTVEERIGLLRRVTEGMEEVEVVGFEGLLADYARIRGAAAIVKGLRAVSDFEYEFQMALINERLNPDVETIFLTTRSENMFLSSSIVKQIASFGGDISSLVPECILNDIKDRLCTGGQQG</sequence>
<accession>A0A9D1DQ87</accession>
<keyword evidence="5 9" id="KW-0067">ATP-binding</keyword>
<dbReference type="Proteomes" id="UP000886785">
    <property type="component" value="Unassembled WGS sequence"/>
</dbReference>
<dbReference type="PRINTS" id="PR01020">
    <property type="entry name" value="LPSBIOSNTHSS"/>
</dbReference>
<evidence type="ECO:0000256" key="2">
    <source>
        <dbReference type="ARBA" id="ARBA00022679"/>
    </source>
</evidence>
<evidence type="ECO:0000259" key="10">
    <source>
        <dbReference type="Pfam" id="PF01467"/>
    </source>
</evidence>
<evidence type="ECO:0000256" key="7">
    <source>
        <dbReference type="ARBA" id="ARBA00022993"/>
    </source>
</evidence>
<feature type="binding site" evidence="9">
    <location>
        <position position="17"/>
    </location>
    <ligand>
        <name>ATP</name>
        <dbReference type="ChEBI" id="CHEBI:30616"/>
    </ligand>
</feature>